<dbReference type="NCBIfam" id="TIGR01494">
    <property type="entry name" value="ATPase_P-type"/>
    <property type="match status" value="1"/>
</dbReference>
<feature type="transmembrane region" description="Helical" evidence="12">
    <location>
        <begin position="640"/>
        <end position="660"/>
    </location>
</feature>
<dbReference type="InterPro" id="IPR006121">
    <property type="entry name" value="HMA_dom"/>
</dbReference>
<dbReference type="NCBIfam" id="TIGR01525">
    <property type="entry name" value="ATPase-IB_hvy"/>
    <property type="match status" value="1"/>
</dbReference>
<feature type="transmembrane region" description="Helical" evidence="12">
    <location>
        <begin position="613"/>
        <end position="634"/>
    </location>
</feature>
<dbReference type="Gene3D" id="3.30.70.100">
    <property type="match status" value="1"/>
</dbReference>
<dbReference type="Gene3D" id="3.40.1110.10">
    <property type="entry name" value="Calcium-transporting ATPase, cytoplasmic domain N"/>
    <property type="match status" value="2"/>
</dbReference>
<gene>
    <name evidence="15" type="ORF">DLAC_01002</name>
</gene>
<dbReference type="GO" id="GO:0043682">
    <property type="term" value="F:P-type divalent copper transporter activity"/>
    <property type="evidence" value="ECO:0007669"/>
    <property type="project" value="TreeGrafter"/>
</dbReference>
<organism evidence="15 16">
    <name type="scientific">Tieghemostelium lacteum</name>
    <name type="common">Slime mold</name>
    <name type="synonym">Dictyostelium lacteum</name>
    <dbReference type="NCBI Taxonomy" id="361077"/>
    <lineage>
        <taxon>Eukaryota</taxon>
        <taxon>Amoebozoa</taxon>
        <taxon>Evosea</taxon>
        <taxon>Eumycetozoa</taxon>
        <taxon>Dictyostelia</taxon>
        <taxon>Dictyosteliales</taxon>
        <taxon>Raperosteliaceae</taxon>
        <taxon>Tieghemostelium</taxon>
    </lineage>
</organism>
<evidence type="ECO:0000256" key="9">
    <source>
        <dbReference type="ARBA" id="ARBA00022967"/>
    </source>
</evidence>
<evidence type="ECO:0000313" key="15">
    <source>
        <dbReference type="EMBL" id="KYR02186.1"/>
    </source>
</evidence>
<evidence type="ECO:0000259" key="14">
    <source>
        <dbReference type="PROSITE" id="PS50846"/>
    </source>
</evidence>
<comment type="subcellular location">
    <subcellularLocation>
        <location evidence="1">Membrane</location>
        <topology evidence="1">Multi-pass membrane protein</topology>
    </subcellularLocation>
</comment>
<dbReference type="GO" id="GO:0005507">
    <property type="term" value="F:copper ion binding"/>
    <property type="evidence" value="ECO:0007669"/>
    <property type="project" value="TreeGrafter"/>
</dbReference>
<dbReference type="Gene3D" id="2.70.150.10">
    <property type="entry name" value="Calcium-transporting ATPase, cytoplasmic transduction domain A"/>
    <property type="match status" value="1"/>
</dbReference>
<evidence type="ECO:0000256" key="7">
    <source>
        <dbReference type="ARBA" id="ARBA00022741"/>
    </source>
</evidence>
<dbReference type="AlphaFoldDB" id="A0A152A7K8"/>
<evidence type="ECO:0000256" key="10">
    <source>
        <dbReference type="ARBA" id="ARBA00022989"/>
    </source>
</evidence>
<dbReference type="SUPFAM" id="SSF81653">
    <property type="entry name" value="Calcium ATPase, transduction domain A"/>
    <property type="match status" value="1"/>
</dbReference>
<dbReference type="FunFam" id="3.30.70.100:FF:000001">
    <property type="entry name" value="ATPase copper transporting beta"/>
    <property type="match status" value="1"/>
</dbReference>
<evidence type="ECO:0000256" key="8">
    <source>
        <dbReference type="ARBA" id="ARBA00022840"/>
    </source>
</evidence>
<dbReference type="Pfam" id="PF00403">
    <property type="entry name" value="HMA"/>
    <property type="match status" value="1"/>
</dbReference>
<keyword evidence="5 12" id="KW-0812">Transmembrane</keyword>
<evidence type="ECO:0000256" key="6">
    <source>
        <dbReference type="ARBA" id="ARBA00022723"/>
    </source>
</evidence>
<dbReference type="EMBL" id="LODT01000004">
    <property type="protein sequence ID" value="KYR02186.1"/>
    <property type="molecule type" value="Genomic_DNA"/>
</dbReference>
<feature type="transmembrane region" description="Helical" evidence="12">
    <location>
        <begin position="534"/>
        <end position="553"/>
    </location>
</feature>
<feature type="region of interest" description="Disordered" evidence="13">
    <location>
        <begin position="50"/>
        <end position="72"/>
    </location>
</feature>
<keyword evidence="16" id="KW-1185">Reference proteome</keyword>
<dbReference type="InterPro" id="IPR023299">
    <property type="entry name" value="ATPase_P-typ_cyto_dom_N"/>
</dbReference>
<keyword evidence="11 12" id="KW-0472">Membrane</keyword>
<dbReference type="InterPro" id="IPR027256">
    <property type="entry name" value="P-typ_ATPase_IB"/>
</dbReference>
<dbReference type="Gene3D" id="3.40.50.1000">
    <property type="entry name" value="HAD superfamily/HAD-like"/>
    <property type="match status" value="1"/>
</dbReference>
<evidence type="ECO:0000256" key="4">
    <source>
        <dbReference type="ARBA" id="ARBA00022448"/>
    </source>
</evidence>
<dbReference type="PRINTS" id="PR00119">
    <property type="entry name" value="CATATPASE"/>
</dbReference>
<dbReference type="Proteomes" id="UP000076078">
    <property type="component" value="Unassembled WGS sequence"/>
</dbReference>
<dbReference type="CDD" id="cd02094">
    <property type="entry name" value="P-type_ATPase_Cu-like"/>
    <property type="match status" value="1"/>
</dbReference>
<dbReference type="NCBIfam" id="TIGR01511">
    <property type="entry name" value="ATPase-IB1_Cu"/>
    <property type="match status" value="1"/>
</dbReference>
<dbReference type="InterPro" id="IPR008250">
    <property type="entry name" value="ATPase_P-typ_transduc_dom_A_sf"/>
</dbReference>
<feature type="transmembrane region" description="Helical" evidence="12">
    <location>
        <begin position="573"/>
        <end position="592"/>
    </location>
</feature>
<dbReference type="GO" id="GO:0140581">
    <property type="term" value="F:P-type monovalent copper transporter activity"/>
    <property type="evidence" value="ECO:0007669"/>
    <property type="project" value="UniProtKB-EC"/>
</dbReference>
<keyword evidence="10 12" id="KW-1133">Transmembrane helix</keyword>
<feature type="compositionally biased region" description="Acidic residues" evidence="13">
    <location>
        <begin position="59"/>
        <end position="69"/>
    </location>
</feature>
<evidence type="ECO:0000256" key="12">
    <source>
        <dbReference type="RuleBase" id="RU362081"/>
    </source>
</evidence>
<dbReference type="InterPro" id="IPR036163">
    <property type="entry name" value="HMA_dom_sf"/>
</dbReference>
<dbReference type="PROSITE" id="PS50846">
    <property type="entry name" value="HMA_2"/>
    <property type="match status" value="1"/>
</dbReference>
<accession>A0A152A7K8</accession>
<evidence type="ECO:0000256" key="3">
    <source>
        <dbReference type="ARBA" id="ARBA00012517"/>
    </source>
</evidence>
<dbReference type="SUPFAM" id="SSF55008">
    <property type="entry name" value="HMA, heavy metal-associated domain"/>
    <property type="match status" value="1"/>
</dbReference>
<dbReference type="Pfam" id="PF00122">
    <property type="entry name" value="E1-E2_ATPase"/>
    <property type="match status" value="1"/>
</dbReference>
<dbReference type="PANTHER" id="PTHR43520:SF4">
    <property type="entry name" value="P-TYPE ATPASE"/>
    <property type="match status" value="1"/>
</dbReference>
<evidence type="ECO:0000313" key="16">
    <source>
        <dbReference type="Proteomes" id="UP000076078"/>
    </source>
</evidence>
<dbReference type="Pfam" id="PF00702">
    <property type="entry name" value="Hydrolase"/>
    <property type="match status" value="1"/>
</dbReference>
<evidence type="ECO:0000256" key="5">
    <source>
        <dbReference type="ARBA" id="ARBA00022692"/>
    </source>
</evidence>
<dbReference type="NCBIfam" id="TIGR01512">
    <property type="entry name" value="ATPase-IB2_Cd"/>
    <property type="match status" value="1"/>
</dbReference>
<dbReference type="PROSITE" id="PS00154">
    <property type="entry name" value="ATPASE_E1_E2"/>
    <property type="match status" value="1"/>
</dbReference>
<dbReference type="SFLD" id="SFLDG00002">
    <property type="entry name" value="C1.7:_P-type_atpase_like"/>
    <property type="match status" value="1"/>
</dbReference>
<dbReference type="InterPro" id="IPR023298">
    <property type="entry name" value="ATPase_P-typ_TM_dom_sf"/>
</dbReference>
<dbReference type="SUPFAM" id="SSF56784">
    <property type="entry name" value="HAD-like"/>
    <property type="match status" value="1"/>
</dbReference>
<comment type="similarity">
    <text evidence="2 12">Belongs to the cation transport ATPase (P-type) (TC 3.A.3) family. Type IB subfamily.</text>
</comment>
<dbReference type="InterPro" id="IPR036412">
    <property type="entry name" value="HAD-like_sf"/>
</dbReference>
<dbReference type="SFLD" id="SFLDF00027">
    <property type="entry name" value="p-type_atpase"/>
    <property type="match status" value="1"/>
</dbReference>
<feature type="transmembrane region" description="Helical" evidence="12">
    <location>
        <begin position="1189"/>
        <end position="1210"/>
    </location>
</feature>
<dbReference type="GO" id="GO:0055070">
    <property type="term" value="P:copper ion homeostasis"/>
    <property type="evidence" value="ECO:0007669"/>
    <property type="project" value="TreeGrafter"/>
</dbReference>
<dbReference type="InterPro" id="IPR044492">
    <property type="entry name" value="P_typ_ATPase_HD_dom"/>
</dbReference>
<evidence type="ECO:0000256" key="1">
    <source>
        <dbReference type="ARBA" id="ARBA00004141"/>
    </source>
</evidence>
<comment type="caution">
    <text evidence="15">The sequence shown here is derived from an EMBL/GenBank/DDBJ whole genome shotgun (WGS) entry which is preliminary data.</text>
</comment>
<feature type="transmembrane region" description="Helical" evidence="12">
    <location>
        <begin position="800"/>
        <end position="823"/>
    </location>
</feature>
<feature type="transmembrane region" description="Helical" evidence="12">
    <location>
        <begin position="1161"/>
        <end position="1183"/>
    </location>
</feature>
<dbReference type="PANTHER" id="PTHR43520">
    <property type="entry name" value="ATP7, ISOFORM B"/>
    <property type="match status" value="1"/>
</dbReference>
<keyword evidence="9" id="KW-1278">Translocase</keyword>
<feature type="transmembrane region" description="Helical" evidence="12">
    <location>
        <begin position="835"/>
        <end position="856"/>
    </location>
</feature>
<dbReference type="GO" id="GO:0016020">
    <property type="term" value="C:membrane"/>
    <property type="evidence" value="ECO:0007669"/>
    <property type="project" value="UniProtKB-SubCell"/>
</dbReference>
<dbReference type="InterPro" id="IPR059000">
    <property type="entry name" value="ATPase_P-type_domA"/>
</dbReference>
<dbReference type="GO" id="GO:0005524">
    <property type="term" value="F:ATP binding"/>
    <property type="evidence" value="ECO:0007669"/>
    <property type="project" value="UniProtKB-UniRule"/>
</dbReference>
<dbReference type="OrthoDB" id="432719at2759"/>
<keyword evidence="8 12" id="KW-0067">ATP-binding</keyword>
<dbReference type="SUPFAM" id="SSF81665">
    <property type="entry name" value="Calcium ATPase, transmembrane domain M"/>
    <property type="match status" value="1"/>
</dbReference>
<evidence type="ECO:0000256" key="11">
    <source>
        <dbReference type="ARBA" id="ARBA00023136"/>
    </source>
</evidence>
<name>A0A152A7K8_TIELA</name>
<dbReference type="InParanoid" id="A0A152A7K8"/>
<dbReference type="STRING" id="361077.A0A152A7K8"/>
<dbReference type="SFLD" id="SFLDS00003">
    <property type="entry name" value="Haloacid_Dehalogenase"/>
    <property type="match status" value="1"/>
</dbReference>
<dbReference type="PRINTS" id="PR00942">
    <property type="entry name" value="CUATPASEI"/>
</dbReference>
<dbReference type="FunCoup" id="A0A152A7K8">
    <property type="interactions" value="1"/>
</dbReference>
<evidence type="ECO:0000256" key="13">
    <source>
        <dbReference type="SAM" id="MobiDB-lite"/>
    </source>
</evidence>
<keyword evidence="6 12" id="KW-0479">Metal-binding</keyword>
<dbReference type="InterPro" id="IPR023214">
    <property type="entry name" value="HAD_sf"/>
</dbReference>
<dbReference type="GO" id="GO:0016887">
    <property type="term" value="F:ATP hydrolysis activity"/>
    <property type="evidence" value="ECO:0007669"/>
    <property type="project" value="InterPro"/>
</dbReference>
<reference evidence="15 16" key="1">
    <citation type="submission" date="2015-12" db="EMBL/GenBank/DDBJ databases">
        <title>Dictyostelia acquired genes for synthesis and detection of signals that induce cell-type specialization by lateral gene transfer from prokaryotes.</title>
        <authorList>
            <person name="Gloeckner G."/>
            <person name="Schaap P."/>
        </authorList>
    </citation>
    <scope>NUCLEOTIDE SEQUENCE [LARGE SCALE GENOMIC DNA]</scope>
    <source>
        <strain evidence="15 16">TK</strain>
    </source>
</reference>
<proteinExistence type="inferred from homology"/>
<keyword evidence="7 12" id="KW-0547">Nucleotide-binding</keyword>
<dbReference type="FunFam" id="2.70.150.10:FF:000002">
    <property type="entry name" value="Copper-transporting ATPase 1, putative"/>
    <property type="match status" value="1"/>
</dbReference>
<dbReference type="EC" id="7.2.2.8" evidence="3"/>
<feature type="domain" description="HMA" evidence="14">
    <location>
        <begin position="380"/>
        <end position="446"/>
    </location>
</feature>
<dbReference type="OMA" id="PKKDNCK"/>
<protein>
    <recommendedName>
        <fullName evidence="3">P-type Cu(+) transporter</fullName>
        <ecNumber evidence="3">7.2.2.8</ecNumber>
    </recommendedName>
</protein>
<dbReference type="CDD" id="cd00371">
    <property type="entry name" value="HMA"/>
    <property type="match status" value="1"/>
</dbReference>
<sequence>MEEDIPLTFNTSKNNKITRNISKNNVKPKEKKKYRIVNKKSTSDSEALISKNSCSNSCCDEDNDDDSTITDDSKSDIETLLDKTNCKKGCCGDDKPSITETKTFSIVNEEISESSCKKGCCGDKFSTSEPLNVEKEETTCKKGCCGDKLLVPEPTKTIVLNDSSCKKGCCGDKPSTSEPLKVEKEDEATCKKGCCGDKSSVTKPIKVEKEEATCKKGCCGDKPSVPETTKTIDLNDSSCKKGCCGEKTLPSIQVPIEKEDKCKSGNSGCCNDATIITTKKEKKFSTTTTTKEYCCEICIEDCCKSGCCKDECCLTYSISLPSISRKKKNSKVYASLIYKTCGLVGIKLGSSHQELVDDDEEVKEDSMMVSLEMLDQNTLTKLYLQVEGMTCADCVTTLDDKILSLYGIKSITTSLFSKKSEIEYYQEVIDSTEILHVISQLGFKPTIQSEPNTNVLSIQFTKSGLDCSVIMKLPGVLKVLNISDTVVNVHYDIDKCGPRDIYNQCKLLDHGISLNDDSNGSNSKSTTDNPHRDLLILSVMLCIPIIIIAFILPSFGAIEGFLNSGLFGKSSVLTVRVILLWVLSSPIQFIVGRPLYIQAYKTLVHARKCSMDMLVMISSSVAYFYSILSLIIFRSSGPEIQVFFETSAILLTLIMLGRYLETLAKGHTTDVLNDLLKLQSKTATLIQNGNQGDEEELDIRLIQKGDRLLVKAFSKVPMDGVVQVGAVQITVDESMVTGESKPVEKHPGDKVIGGSMNVSKRPFQIVIEKHPNQSVISGICRLVEEAQSKKAPFQSVADRIASVFVPCILALGVIVFLIWFIVANNMEIHIPTGRTAFTFALSFAMSVLVISCPCAVSLSTPTAIMVGCAIAAKNGILFKGGDIIENCQNLTSIVLDKTGTLTSGKMEISDFRIHSSSYSPKEFFQLIGSAESQSEHVIGQSLYTYAKEVLSCDIVTPEDYQGFPGLGLMATVNGHHVLIGNNQLISDHEVQVPAEIQKELKEQESHGKTVVLVSIDREVIGIVSFVDTIRPEAKRFIRNLKSQGVEVWMLSGDNEDACKTVANKLSITKYKSKCSPEDKYNHIKRLQQTPSNGKKRIVGMVGDGINDSIALIQSDISISVKSGTDLAIQSSRLILMNNNLMDIIVALDLSKKIFLVIKCNLLWAFIYNCIGIPLACGLFYPFFEVAIPPSLSGLSELLSSLPVICFSLLLNKYSKPSFSNL</sequence>
<dbReference type="InterPro" id="IPR018303">
    <property type="entry name" value="ATPase_P-typ_P_site"/>
</dbReference>
<dbReference type="InterPro" id="IPR001757">
    <property type="entry name" value="P_typ_ATPase"/>
</dbReference>
<evidence type="ECO:0000256" key="2">
    <source>
        <dbReference type="ARBA" id="ARBA00006024"/>
    </source>
</evidence>
<keyword evidence="4" id="KW-0813">Transport</keyword>